<sequence length="132" mass="14475">MREYAAEEIEKATVALSDAQVLMKGNGTDTAVVNRLYCACFHAATGALYAFGEDPNSHRGTIALFGSQLVVDGPATRDDGRFLNRMKDYREQADYGYDDITADTDALYTRTEAFVDSMKTIVEQRGDGEPCA</sequence>
<organism evidence="3 4">
    <name type="scientific">Haloterrigena alkaliphila</name>
    <dbReference type="NCBI Taxonomy" id="2816475"/>
    <lineage>
        <taxon>Archaea</taxon>
        <taxon>Methanobacteriati</taxon>
        <taxon>Methanobacteriota</taxon>
        <taxon>Stenosarchaea group</taxon>
        <taxon>Halobacteria</taxon>
        <taxon>Halobacteriales</taxon>
        <taxon>Natrialbaceae</taxon>
        <taxon>Haloterrigena</taxon>
    </lineage>
</organism>
<dbReference type="InterPro" id="IPR052226">
    <property type="entry name" value="UPF0332_toxin"/>
</dbReference>
<name>A0A8A2VFK6_9EURY</name>
<dbReference type="PANTHER" id="PTHR36565">
    <property type="entry name" value="UPF0332 PROTEIN TM_1000"/>
    <property type="match status" value="1"/>
</dbReference>
<accession>A0A8A2VFK6</accession>
<protein>
    <submittedName>
        <fullName evidence="3">HEPN domain-containing protein</fullName>
    </submittedName>
</protein>
<evidence type="ECO:0000259" key="2">
    <source>
        <dbReference type="Pfam" id="PF05168"/>
    </source>
</evidence>
<dbReference type="AlphaFoldDB" id="A0A8A2VFK6"/>
<dbReference type="GeneID" id="63186615"/>
<feature type="domain" description="HEPN" evidence="2">
    <location>
        <begin position="9"/>
        <end position="101"/>
    </location>
</feature>
<dbReference type="RefSeq" id="WP_207290022.1">
    <property type="nucleotide sequence ID" value="NZ_CP071462.1"/>
</dbReference>
<dbReference type="EMBL" id="CP071462">
    <property type="protein sequence ID" value="QSX00302.1"/>
    <property type="molecule type" value="Genomic_DNA"/>
</dbReference>
<dbReference type="PANTHER" id="PTHR36565:SF1">
    <property type="entry name" value="UPF0332 PROTEIN TM_1000"/>
    <property type="match status" value="1"/>
</dbReference>
<keyword evidence="4" id="KW-1185">Reference proteome</keyword>
<comment type="similarity">
    <text evidence="1">Belongs to the UPF0332 family.</text>
</comment>
<evidence type="ECO:0000256" key="1">
    <source>
        <dbReference type="ARBA" id="ARBA00038248"/>
    </source>
</evidence>
<dbReference type="Proteomes" id="UP000663203">
    <property type="component" value="Chromosome"/>
</dbReference>
<proteinExistence type="inferred from homology"/>
<evidence type="ECO:0000313" key="4">
    <source>
        <dbReference type="Proteomes" id="UP000663203"/>
    </source>
</evidence>
<evidence type="ECO:0000313" key="3">
    <source>
        <dbReference type="EMBL" id="QSX00302.1"/>
    </source>
</evidence>
<dbReference type="InterPro" id="IPR007842">
    <property type="entry name" value="HEPN_dom"/>
</dbReference>
<dbReference type="Pfam" id="PF05168">
    <property type="entry name" value="HEPN"/>
    <property type="match status" value="1"/>
</dbReference>
<reference evidence="3 4" key="1">
    <citation type="submission" date="2021-03" db="EMBL/GenBank/DDBJ databases">
        <title>Haloterrigena longa sp. nov. and Haloterrigena limicola sp. nov., extremely halophilic archaea isolated from a salt lake.</title>
        <authorList>
            <person name="Henglin C."/>
        </authorList>
    </citation>
    <scope>NUCLEOTIDE SEQUENCE [LARGE SCALE GENOMIC DNA]</scope>
    <source>
        <strain evidence="3 4">KZCA68</strain>
    </source>
</reference>
<dbReference type="KEGG" id="hakz:J0X25_04880"/>
<gene>
    <name evidence="3" type="ORF">J0X25_04880</name>
</gene>
<dbReference type="Gene3D" id="1.20.120.330">
    <property type="entry name" value="Nucleotidyltransferases domain 2"/>
    <property type="match status" value="1"/>
</dbReference>